<keyword evidence="5 10" id="KW-0592">Phosphate transport</keyword>
<reference evidence="12" key="1">
    <citation type="journal article" date="2020" name="mSystems">
        <title>Genome- and Community-Level Interaction Insights into Carbon Utilization and Element Cycling Functions of Hydrothermarchaeota in Hydrothermal Sediment.</title>
        <authorList>
            <person name="Zhou Z."/>
            <person name="Liu Y."/>
            <person name="Xu W."/>
            <person name="Pan J."/>
            <person name="Luo Z.H."/>
            <person name="Li M."/>
        </authorList>
    </citation>
    <scope>NUCLEOTIDE SEQUENCE [LARGE SCALE GENOMIC DNA]</scope>
    <source>
        <strain evidence="12">HyVt-501</strain>
    </source>
</reference>
<evidence type="ECO:0000256" key="3">
    <source>
        <dbReference type="ARBA" id="ARBA00022448"/>
    </source>
</evidence>
<dbReference type="InterPro" id="IPR000515">
    <property type="entry name" value="MetI-like"/>
</dbReference>
<comment type="caution">
    <text evidence="12">The sequence shown here is derived from an EMBL/GenBank/DDBJ whole genome shotgun (WGS) entry which is preliminary data.</text>
</comment>
<name>A0A7C5L1U4_AQUAO</name>
<sequence length="315" mass="33906">MKKEELLEASVRTSLGVFSLFVGFLFPLVTLFVLLRESLPAIEKFGILRFLTGTTWDPVAEVFSALPALVGTLLVTFLASAIALPVSVGIAIFIAELSPRSLKPVFSTAVELLGAIPSIIYGMWGLFVIAPLMAEHVEPFLQETLGALPLVGGLFEGVPTGVDALTASFVLSIMIIPFMSAIVKDSFEMTPTLLKEAGYGLGATKWEVVKDVVVPYALPGIVGGMILSVGRALGETMAVAFLTGNVHQIPTSLLEPLTTITVAIANEFTEADSDLYLSSLYYLALILFLLSFGLLMFAKFVILERLGRRWKTRGS</sequence>
<keyword evidence="8 9" id="KW-0472">Membrane</keyword>
<dbReference type="Gene3D" id="1.10.3720.10">
    <property type="entry name" value="MetI-like"/>
    <property type="match status" value="1"/>
</dbReference>
<evidence type="ECO:0000256" key="4">
    <source>
        <dbReference type="ARBA" id="ARBA00022475"/>
    </source>
</evidence>
<evidence type="ECO:0000256" key="9">
    <source>
        <dbReference type="RuleBase" id="RU363032"/>
    </source>
</evidence>
<feature type="transmembrane region" description="Helical" evidence="9">
    <location>
        <begin position="280"/>
        <end position="303"/>
    </location>
</feature>
<evidence type="ECO:0000256" key="7">
    <source>
        <dbReference type="ARBA" id="ARBA00022989"/>
    </source>
</evidence>
<dbReference type="NCBIfam" id="TIGR02138">
    <property type="entry name" value="phosphate_pstC"/>
    <property type="match status" value="1"/>
</dbReference>
<dbReference type="InterPro" id="IPR011864">
    <property type="entry name" value="Phosphate_PstC"/>
</dbReference>
<dbReference type="PANTHER" id="PTHR30425">
    <property type="entry name" value="PHOSPHATE TRANSPORT SYSTEM PERMEASE PROTEIN PST"/>
    <property type="match status" value="1"/>
</dbReference>
<protein>
    <recommendedName>
        <fullName evidence="10">Phosphate transport system permease protein</fullName>
    </recommendedName>
</protein>
<evidence type="ECO:0000256" key="1">
    <source>
        <dbReference type="ARBA" id="ARBA00004651"/>
    </source>
</evidence>
<feature type="transmembrane region" description="Helical" evidence="9">
    <location>
        <begin position="109"/>
        <end position="134"/>
    </location>
</feature>
<evidence type="ECO:0000256" key="8">
    <source>
        <dbReference type="ARBA" id="ARBA00023136"/>
    </source>
</evidence>
<dbReference type="CDD" id="cd06261">
    <property type="entry name" value="TM_PBP2"/>
    <property type="match status" value="1"/>
</dbReference>
<dbReference type="InterPro" id="IPR035906">
    <property type="entry name" value="MetI-like_sf"/>
</dbReference>
<comment type="function">
    <text evidence="10">Part of the binding-protein-dependent transport system for phosphate; probably responsible for the translocation of the substrate across the membrane.</text>
</comment>
<evidence type="ECO:0000256" key="2">
    <source>
        <dbReference type="ARBA" id="ARBA00007069"/>
    </source>
</evidence>
<dbReference type="Pfam" id="PF00528">
    <property type="entry name" value="BPD_transp_1"/>
    <property type="match status" value="1"/>
</dbReference>
<dbReference type="PROSITE" id="PS50928">
    <property type="entry name" value="ABC_TM1"/>
    <property type="match status" value="1"/>
</dbReference>
<dbReference type="GO" id="GO:0006817">
    <property type="term" value="P:phosphate ion transport"/>
    <property type="evidence" value="ECO:0007669"/>
    <property type="project" value="UniProtKB-KW"/>
</dbReference>
<dbReference type="EMBL" id="DRNB01000035">
    <property type="protein sequence ID" value="HHJ63472.1"/>
    <property type="molecule type" value="Genomic_DNA"/>
</dbReference>
<dbReference type="SUPFAM" id="SSF161098">
    <property type="entry name" value="MetI-like"/>
    <property type="match status" value="1"/>
</dbReference>
<keyword evidence="7 9" id="KW-1133">Transmembrane helix</keyword>
<dbReference type="Proteomes" id="UP000885792">
    <property type="component" value="Unassembled WGS sequence"/>
</dbReference>
<comment type="similarity">
    <text evidence="2 10">Belongs to the binding-protein-dependent transport system permease family. CysTW subfamily.</text>
</comment>
<feature type="domain" description="ABC transmembrane type-1" evidence="11">
    <location>
        <begin position="69"/>
        <end position="298"/>
    </location>
</feature>
<dbReference type="AlphaFoldDB" id="A0A7C5L1U4"/>
<organism evidence="12">
    <name type="scientific">Aquifex aeolicus</name>
    <dbReference type="NCBI Taxonomy" id="63363"/>
    <lineage>
        <taxon>Bacteria</taxon>
        <taxon>Pseudomonadati</taxon>
        <taxon>Aquificota</taxon>
        <taxon>Aquificia</taxon>
        <taxon>Aquificales</taxon>
        <taxon>Aquificaceae</taxon>
        <taxon>Aquifex</taxon>
    </lineage>
</organism>
<keyword evidence="6 9" id="KW-0812">Transmembrane</keyword>
<feature type="transmembrane region" description="Helical" evidence="9">
    <location>
        <begin position="164"/>
        <end position="183"/>
    </location>
</feature>
<evidence type="ECO:0000256" key="6">
    <source>
        <dbReference type="ARBA" id="ARBA00022692"/>
    </source>
</evidence>
<feature type="transmembrane region" description="Helical" evidence="9">
    <location>
        <begin position="72"/>
        <end position="97"/>
    </location>
</feature>
<dbReference type="GO" id="GO:0005315">
    <property type="term" value="F:phosphate transmembrane transporter activity"/>
    <property type="evidence" value="ECO:0007669"/>
    <property type="project" value="InterPro"/>
</dbReference>
<feature type="transmembrane region" description="Helical" evidence="9">
    <location>
        <begin position="15"/>
        <end position="35"/>
    </location>
</feature>
<evidence type="ECO:0000313" key="12">
    <source>
        <dbReference type="EMBL" id="HHJ63472.1"/>
    </source>
</evidence>
<evidence type="ECO:0000256" key="5">
    <source>
        <dbReference type="ARBA" id="ARBA00022592"/>
    </source>
</evidence>
<feature type="transmembrane region" description="Helical" evidence="9">
    <location>
        <begin position="213"/>
        <end position="233"/>
    </location>
</feature>
<accession>A0A7C5L1U4</accession>
<evidence type="ECO:0000259" key="11">
    <source>
        <dbReference type="PROSITE" id="PS50928"/>
    </source>
</evidence>
<dbReference type="GO" id="GO:0005886">
    <property type="term" value="C:plasma membrane"/>
    <property type="evidence" value="ECO:0007669"/>
    <property type="project" value="UniProtKB-SubCell"/>
</dbReference>
<dbReference type="PANTHER" id="PTHR30425:SF1">
    <property type="entry name" value="PHOSPHATE TRANSPORT SYSTEM PERMEASE PROTEIN PSTC"/>
    <property type="match status" value="1"/>
</dbReference>
<keyword evidence="4 10" id="KW-1003">Cell membrane</keyword>
<keyword evidence="3 9" id="KW-0813">Transport</keyword>
<comment type="subcellular location">
    <subcellularLocation>
        <location evidence="1 9">Cell membrane</location>
        <topology evidence="1 9">Multi-pass membrane protein</topology>
    </subcellularLocation>
</comment>
<proteinExistence type="inferred from homology"/>
<dbReference type="InterPro" id="IPR051124">
    <property type="entry name" value="Phosphate_Transport_Permease"/>
</dbReference>
<evidence type="ECO:0000256" key="10">
    <source>
        <dbReference type="RuleBase" id="RU363054"/>
    </source>
</evidence>
<gene>
    <name evidence="12" type="primary">pstC</name>
    <name evidence="12" type="ORF">ENJ61_01045</name>
</gene>